<dbReference type="SUPFAM" id="SSF82866">
    <property type="entry name" value="Multidrug efflux transporter AcrB transmembrane domain"/>
    <property type="match status" value="2"/>
</dbReference>
<protein>
    <submittedName>
        <fullName evidence="2">Acriflavin resistance protein</fullName>
    </submittedName>
</protein>
<feature type="transmembrane region" description="Helical" evidence="1">
    <location>
        <begin position="868"/>
        <end position="887"/>
    </location>
</feature>
<dbReference type="Gene3D" id="1.20.1640.10">
    <property type="entry name" value="Multidrug efflux transporter AcrB transmembrane domain"/>
    <property type="match status" value="2"/>
</dbReference>
<dbReference type="Pfam" id="PF00873">
    <property type="entry name" value="ACR_tran"/>
    <property type="match status" value="1"/>
</dbReference>
<comment type="caution">
    <text evidence="2">The sequence shown here is derived from an EMBL/GenBank/DDBJ whole genome shotgun (WGS) entry which is preliminary data.</text>
</comment>
<dbReference type="EMBL" id="LVHF01000011">
    <property type="protein sequence ID" value="OAN19018.1"/>
    <property type="molecule type" value="Genomic_DNA"/>
</dbReference>
<dbReference type="Gene3D" id="3.30.70.1440">
    <property type="entry name" value="Multidrug efflux transporter AcrB pore domain"/>
    <property type="match status" value="1"/>
</dbReference>
<dbReference type="SUPFAM" id="SSF82693">
    <property type="entry name" value="Multidrug efflux transporter AcrB pore domain, PN1, PN2, PC1 and PC2 subdomains"/>
    <property type="match status" value="2"/>
</dbReference>
<dbReference type="GO" id="GO:0042910">
    <property type="term" value="F:xenobiotic transmembrane transporter activity"/>
    <property type="evidence" value="ECO:0007669"/>
    <property type="project" value="TreeGrafter"/>
</dbReference>
<dbReference type="PANTHER" id="PTHR32063">
    <property type="match status" value="1"/>
</dbReference>
<dbReference type="OrthoDB" id="5287122at2"/>
<feature type="transmembrane region" description="Helical" evidence="1">
    <location>
        <begin position="451"/>
        <end position="475"/>
    </location>
</feature>
<dbReference type="PRINTS" id="PR00702">
    <property type="entry name" value="ACRIFLAVINRP"/>
</dbReference>
<dbReference type="AlphaFoldDB" id="A0A178KNN6"/>
<feature type="transmembrane region" description="Helical" evidence="1">
    <location>
        <begin position="424"/>
        <end position="445"/>
    </location>
</feature>
<evidence type="ECO:0000313" key="3">
    <source>
        <dbReference type="Proteomes" id="UP000078503"/>
    </source>
</evidence>
<dbReference type="Proteomes" id="UP000078503">
    <property type="component" value="Unassembled WGS sequence"/>
</dbReference>
<dbReference type="InterPro" id="IPR001036">
    <property type="entry name" value="Acrflvin-R"/>
</dbReference>
<dbReference type="Gene3D" id="3.30.2090.10">
    <property type="entry name" value="Multidrug efflux transporter AcrB TolC docking domain, DN and DC subdomains"/>
    <property type="match status" value="2"/>
</dbReference>
<feature type="transmembrane region" description="Helical" evidence="1">
    <location>
        <begin position="965"/>
        <end position="985"/>
    </location>
</feature>
<evidence type="ECO:0000313" key="2">
    <source>
        <dbReference type="EMBL" id="OAN19018.1"/>
    </source>
</evidence>
<name>A0A178KNN6_9GAMM</name>
<reference evidence="2 3" key="1">
    <citation type="submission" date="2016-03" db="EMBL/GenBank/DDBJ databases">
        <title>Photobacterium proteolyticum sp. nov. a protease producing bacterium isolated from ocean sediments of Laizhou Bay.</title>
        <authorList>
            <person name="Li Y."/>
        </authorList>
    </citation>
    <scope>NUCLEOTIDE SEQUENCE [LARGE SCALE GENOMIC DNA]</scope>
    <source>
        <strain evidence="2 3">R-40508</strain>
    </source>
</reference>
<keyword evidence="1" id="KW-0472">Membrane</keyword>
<feature type="transmembrane region" description="Helical" evidence="1">
    <location>
        <begin position="920"/>
        <end position="944"/>
    </location>
</feature>
<dbReference type="PANTHER" id="PTHR32063:SF33">
    <property type="entry name" value="RND SUPERFAMILY EFFLUX PUMP PERMEASE COMPONENT"/>
    <property type="match status" value="1"/>
</dbReference>
<dbReference type="Gene3D" id="3.30.70.1320">
    <property type="entry name" value="Multidrug efflux transporter AcrB pore domain like"/>
    <property type="match status" value="1"/>
</dbReference>
<dbReference type="Gene3D" id="3.30.70.1430">
    <property type="entry name" value="Multidrug efflux transporter AcrB pore domain"/>
    <property type="match status" value="2"/>
</dbReference>
<evidence type="ECO:0000256" key="1">
    <source>
        <dbReference type="SAM" id="Phobius"/>
    </source>
</evidence>
<accession>A0A178KNN6</accession>
<gene>
    <name evidence="2" type="ORF">A3K86_01175</name>
</gene>
<feature type="transmembrane region" description="Helical" evidence="1">
    <location>
        <begin position="379"/>
        <end position="403"/>
    </location>
</feature>
<dbReference type="InterPro" id="IPR027463">
    <property type="entry name" value="AcrB_DN_DC_subdom"/>
</dbReference>
<dbReference type="SUPFAM" id="SSF82714">
    <property type="entry name" value="Multidrug efflux transporter AcrB TolC docking domain, DN and DC subdomains"/>
    <property type="match status" value="2"/>
</dbReference>
<feature type="transmembrane region" description="Helical" evidence="1">
    <location>
        <begin position="525"/>
        <end position="547"/>
    </location>
</feature>
<keyword evidence="1" id="KW-1133">Transmembrane helix</keyword>
<feature type="transmembrane region" description="Helical" evidence="1">
    <location>
        <begin position="894"/>
        <end position="914"/>
    </location>
</feature>
<feature type="transmembrane region" description="Helical" evidence="1">
    <location>
        <begin position="325"/>
        <end position="346"/>
    </location>
</feature>
<dbReference type="GO" id="GO:0005886">
    <property type="term" value="C:plasma membrane"/>
    <property type="evidence" value="ECO:0007669"/>
    <property type="project" value="TreeGrafter"/>
</dbReference>
<keyword evidence="1" id="KW-0812">Transmembrane</keyword>
<organism evidence="2 3">
    <name type="scientific">Photobacterium jeanii</name>
    <dbReference type="NCBI Taxonomy" id="858640"/>
    <lineage>
        <taxon>Bacteria</taxon>
        <taxon>Pseudomonadati</taxon>
        <taxon>Pseudomonadota</taxon>
        <taxon>Gammaproteobacteria</taxon>
        <taxon>Vibrionales</taxon>
        <taxon>Vibrionaceae</taxon>
        <taxon>Photobacterium</taxon>
    </lineage>
</organism>
<feature type="transmembrane region" description="Helical" evidence="1">
    <location>
        <begin position="997"/>
        <end position="1023"/>
    </location>
</feature>
<keyword evidence="3" id="KW-1185">Reference proteome</keyword>
<dbReference type="RefSeq" id="WP_068326454.1">
    <property type="nucleotide sequence ID" value="NZ_LVHF01000011.1"/>
</dbReference>
<sequence length="1037" mass="114322">MIRFFSRHPTAANLMMLALILLGVVALPQIKRETFPEFSPPYIIASVVYPGASPQEVEQSICMRMEDAVDGLANIVETRCEAVEGSASLILKLTNSDVVSRMLVDVQTQINAINDFPEQIESPIVRELDWNEPVVDVAISADTNWPHLKAYAEELKRKLKIDYGVSLVAVSGFSDHQLRVELKETALRQLGMSVGDVADRLSRQNIKLPSGNIELADKNLLIRFDEQKVTPQTLANTIIGADAEGAVLRLGDIATITDRFELDEQKVLFDGKPSAVLKISKNKADDALRIKERVQQFVEDESQIAPTGVTLSLTNDISSVLWDRLTMMVDNGLQGVVLVFFTMWLFFTFRYSFWVAAGLPVAFMGSLFLMSWLGLSINIMSLVALLMAIGIMMDDAIVIAESIAAHLERGQSVPDAVFNGVKKVFPGVLSSYLTTVCIFGSLLFLEGEMGAVLRVVPQVLILVLTISLIEAFLILPHHLSHSLQKQQGREERPDIKFKQVFLAKFERFRQNQLVTAVDAVVRWRYLFLGAVVATLFASVSLVAGGALKFVGFPELDGDIAEARVILAPGSSLAHTEKVVDHIVAAAERLNETWSRDVEGGNVLIEHITEQYNANADADENGPHVATVRLDLRGAELRNTVIDEFIAAWREEVGTLADPISLVFKQPMMGPGGRAVEIRMQHDDLTDLKAASLQVQQFLNEFDGVYGVLDDMRMGKQEVLVTLRPGAESFGVDGQMIASQLRAAYFGQKADDIQLGPENIEVEVRFDKAEAGSLQTLASFPIILNDGSQVPLASITELSYQRNYVRIQRINGLRTLSVYADLEHSKISSTEILNLFRQQEIPKLKAQFPGLRFNFEGEAKDTAETGQSMAIGFALGIFGVFVILSFQFRSYLEPFVVLLAIPLALIGVFWGHWLLGHALSMPSIMGFVSLAGVVVNDSILLVQYIRHHVDDGDSVHDAVVKASRERFRAVFLTSLTTAAGLLPLLLETSLQAQVIQPLVISIVFGIFTSTLLVLFMIPAAYAILADFGLVKKHEPLHA</sequence>
<proteinExistence type="predicted"/>
<dbReference type="STRING" id="858640.A3K86_01175"/>